<gene>
    <name evidence="2" type="ORF">UW79_C0008G0004</name>
</gene>
<feature type="transmembrane region" description="Helical" evidence="1">
    <location>
        <begin position="58"/>
        <end position="82"/>
    </location>
</feature>
<dbReference type="Proteomes" id="UP000034032">
    <property type="component" value="Unassembled WGS sequence"/>
</dbReference>
<keyword evidence="1" id="KW-1133">Transmembrane helix</keyword>
<sequence length="91" mass="10482">MDKLVVWINKLWASLILLLISLTCLVLAMTPIWLFLVAKAIAKHEGFWQGINIIALKLGVLFLGGLQAVLMIYFFVWMVSVWKVFLEEYLL</sequence>
<proteinExistence type="predicted"/>
<comment type="caution">
    <text evidence="2">The sequence shown here is derived from an EMBL/GenBank/DDBJ whole genome shotgun (WGS) entry which is preliminary data.</text>
</comment>
<evidence type="ECO:0000313" key="2">
    <source>
        <dbReference type="EMBL" id="KKT82340.1"/>
    </source>
</evidence>
<evidence type="ECO:0000256" key="1">
    <source>
        <dbReference type="SAM" id="Phobius"/>
    </source>
</evidence>
<feature type="transmembrane region" description="Helical" evidence="1">
    <location>
        <begin position="12"/>
        <end position="37"/>
    </location>
</feature>
<evidence type="ECO:0000313" key="3">
    <source>
        <dbReference type="Proteomes" id="UP000034032"/>
    </source>
</evidence>
<organism evidence="2 3">
    <name type="scientific">Candidatus Yanofskybacteria bacterium GW2011_GWA2_44_9</name>
    <dbReference type="NCBI Taxonomy" id="1619025"/>
    <lineage>
        <taxon>Bacteria</taxon>
        <taxon>Candidatus Yanofskyibacteriota</taxon>
    </lineage>
</organism>
<dbReference type="AlphaFoldDB" id="A0A0G1KFP3"/>
<reference evidence="2 3" key="1">
    <citation type="journal article" date="2015" name="Nature">
        <title>rRNA introns, odd ribosomes, and small enigmatic genomes across a large radiation of phyla.</title>
        <authorList>
            <person name="Brown C.T."/>
            <person name="Hug L.A."/>
            <person name="Thomas B.C."/>
            <person name="Sharon I."/>
            <person name="Castelle C.J."/>
            <person name="Singh A."/>
            <person name="Wilkins M.J."/>
            <person name="Williams K.H."/>
            <person name="Banfield J.F."/>
        </authorList>
    </citation>
    <scope>NUCLEOTIDE SEQUENCE [LARGE SCALE GENOMIC DNA]</scope>
</reference>
<name>A0A0G1KFP3_9BACT</name>
<protein>
    <submittedName>
        <fullName evidence="2">Uncharacterized protein</fullName>
    </submittedName>
</protein>
<accession>A0A0G1KFP3</accession>
<keyword evidence="1" id="KW-0812">Transmembrane</keyword>
<dbReference type="EMBL" id="LCJR01000008">
    <property type="protein sequence ID" value="KKT82340.1"/>
    <property type="molecule type" value="Genomic_DNA"/>
</dbReference>
<keyword evidence="1" id="KW-0472">Membrane</keyword>